<evidence type="ECO:0000313" key="3">
    <source>
        <dbReference type="EMBL" id="GGL89483.1"/>
    </source>
</evidence>
<protein>
    <recommendedName>
        <fullName evidence="2">YCII-related domain-containing protein</fullName>
    </recommendedName>
</protein>
<evidence type="ECO:0000256" key="1">
    <source>
        <dbReference type="ARBA" id="ARBA00007689"/>
    </source>
</evidence>
<accession>A0A917WAS7</accession>
<evidence type="ECO:0000313" key="4">
    <source>
        <dbReference type="Proteomes" id="UP000655208"/>
    </source>
</evidence>
<dbReference type="PANTHER" id="PTHR35174">
    <property type="entry name" value="BLL7171 PROTEIN-RELATED"/>
    <property type="match status" value="1"/>
</dbReference>
<reference evidence="3" key="1">
    <citation type="journal article" date="2014" name="Int. J. Syst. Evol. Microbiol.">
        <title>Complete genome sequence of Corynebacterium casei LMG S-19264T (=DSM 44701T), isolated from a smear-ripened cheese.</title>
        <authorList>
            <consortium name="US DOE Joint Genome Institute (JGI-PGF)"/>
            <person name="Walter F."/>
            <person name="Albersmeier A."/>
            <person name="Kalinowski J."/>
            <person name="Ruckert C."/>
        </authorList>
    </citation>
    <scope>NUCLEOTIDE SEQUENCE</scope>
    <source>
        <strain evidence="3">CGMCC 4.7308</strain>
    </source>
</reference>
<gene>
    <name evidence="3" type="ORF">GCM10011594_06360</name>
</gene>
<dbReference type="SUPFAM" id="SSF54909">
    <property type="entry name" value="Dimeric alpha+beta barrel"/>
    <property type="match status" value="1"/>
</dbReference>
<dbReference type="EMBL" id="BMNA01000001">
    <property type="protein sequence ID" value="GGL89483.1"/>
    <property type="molecule type" value="Genomic_DNA"/>
</dbReference>
<feature type="domain" description="YCII-related" evidence="2">
    <location>
        <begin position="18"/>
        <end position="97"/>
    </location>
</feature>
<dbReference type="Proteomes" id="UP000655208">
    <property type="component" value="Unassembled WGS sequence"/>
</dbReference>
<dbReference type="Pfam" id="PF03795">
    <property type="entry name" value="YCII"/>
    <property type="match status" value="1"/>
</dbReference>
<dbReference type="AlphaFoldDB" id="A0A917WAS7"/>
<proteinExistence type="inferred from homology"/>
<reference evidence="3" key="2">
    <citation type="submission" date="2020-09" db="EMBL/GenBank/DDBJ databases">
        <authorList>
            <person name="Sun Q."/>
            <person name="Zhou Y."/>
        </authorList>
    </citation>
    <scope>NUCLEOTIDE SEQUENCE</scope>
    <source>
        <strain evidence="3">CGMCC 4.7308</strain>
    </source>
</reference>
<evidence type="ECO:0000259" key="2">
    <source>
        <dbReference type="Pfam" id="PF03795"/>
    </source>
</evidence>
<dbReference type="PANTHER" id="PTHR35174:SF1">
    <property type="entry name" value="BLL0086 PROTEIN"/>
    <property type="match status" value="1"/>
</dbReference>
<comment type="similarity">
    <text evidence="1">Belongs to the YciI family.</text>
</comment>
<dbReference type="InterPro" id="IPR011008">
    <property type="entry name" value="Dimeric_a/b-barrel"/>
</dbReference>
<keyword evidence="4" id="KW-1185">Reference proteome</keyword>
<comment type="caution">
    <text evidence="3">The sequence shown here is derived from an EMBL/GenBank/DDBJ whole genome shotgun (WGS) entry which is preliminary data.</text>
</comment>
<sequence length="125" mass="13082">MPQYLMYSVGDDSVPTPPPTPELMAEMGRFAEDAVKAGVLLATGGFAPSASEIRLTLTDGGDYTVLDGPYTEAKELIGGWALVECRDADEAVAWAKRFLGIAGPGETRIRQVFGPGVVAGPPARG</sequence>
<dbReference type="Gene3D" id="3.30.70.1060">
    <property type="entry name" value="Dimeric alpha+beta barrel"/>
    <property type="match status" value="1"/>
</dbReference>
<dbReference type="RefSeq" id="WP_229673685.1">
    <property type="nucleotide sequence ID" value="NZ_BMNA01000001.1"/>
</dbReference>
<organism evidence="3 4">
    <name type="scientific">Nakamurella endophytica</name>
    <dbReference type="NCBI Taxonomy" id="1748367"/>
    <lineage>
        <taxon>Bacteria</taxon>
        <taxon>Bacillati</taxon>
        <taxon>Actinomycetota</taxon>
        <taxon>Actinomycetes</taxon>
        <taxon>Nakamurellales</taxon>
        <taxon>Nakamurellaceae</taxon>
        <taxon>Nakamurella</taxon>
    </lineage>
</organism>
<name>A0A917WAS7_9ACTN</name>
<dbReference type="InterPro" id="IPR005545">
    <property type="entry name" value="YCII"/>
</dbReference>